<comment type="caution">
    <text evidence="1">The sequence shown here is derived from an EMBL/GenBank/DDBJ whole genome shotgun (WGS) entry which is preliminary data.</text>
</comment>
<evidence type="ECO:0008006" key="3">
    <source>
        <dbReference type="Google" id="ProtNLM"/>
    </source>
</evidence>
<dbReference type="InterPro" id="IPR019546">
    <property type="entry name" value="TAT_signal_bac_arc"/>
</dbReference>
<protein>
    <recommendedName>
        <fullName evidence="3">Tat (Twin-arginine translocation) pathway signal sequence domain-containing protein</fullName>
    </recommendedName>
</protein>
<dbReference type="PROSITE" id="PS51318">
    <property type="entry name" value="TAT"/>
    <property type="match status" value="1"/>
</dbReference>
<keyword evidence="2" id="KW-1185">Reference proteome</keyword>
<gene>
    <name evidence="1" type="ORF">C440_13499</name>
</gene>
<dbReference type="Pfam" id="PF24152">
    <property type="entry name" value="DUF7405"/>
    <property type="match status" value="1"/>
</dbReference>
<sequence>MCVSNAELSDSESTLEPKLRLVHQNGLDFEVPSRSMFDGSPSRRAFLKAAVAAGGAAALSACLDRAPADPVPSGTAEFDTLPDRQHAWNDVCATDEHGNVEVPYHHVLLYLDVSGSGPPTKTERATVERAFHVLDRAYERTHEGLIWSVGYSPRYFKRFDESLPAEIDLPEPRALSPFETPEFDRQDALVHLAADRADVVLEAEQALLGERDEANGVAVETDLSGVFSVADRRTGFVGAGLPAKHQSDLNGIPDGNPVPEQSPLFMGFKAGFAKNQATEDYVTIADGPFAGGTTKHVANLRQRLRDWYDEEDQYHRIMKLFSPGHAEQGLVEGIGENLGDDSGIDTMLDRIRDDAEAFGHVGHAQKAARANRDADGNVKLLRRHFESADDDVAALHFPSLQRGISDFEAVREAMNGTDLTEIPTIRQRVNNGILEYIFVKHRGNFLVPPRRLRALPTPTGDAPMPNE</sequence>
<dbReference type="Proteomes" id="UP000011550">
    <property type="component" value="Unassembled WGS sequence"/>
</dbReference>
<organism evidence="1 2">
    <name type="scientific">Haloferax mucosum ATCC BAA-1512</name>
    <dbReference type="NCBI Taxonomy" id="662479"/>
    <lineage>
        <taxon>Archaea</taxon>
        <taxon>Methanobacteriati</taxon>
        <taxon>Methanobacteriota</taxon>
        <taxon>Stenosarchaea group</taxon>
        <taxon>Halobacteria</taxon>
        <taxon>Halobacteriales</taxon>
        <taxon>Haloferacaceae</taxon>
        <taxon>Haloferax</taxon>
    </lineage>
</organism>
<dbReference type="NCBIfam" id="TIGR01409">
    <property type="entry name" value="TAT_signal_seq"/>
    <property type="match status" value="1"/>
</dbReference>
<dbReference type="SUPFAM" id="SSF54909">
    <property type="entry name" value="Dimeric alpha+beta barrel"/>
    <property type="match status" value="1"/>
</dbReference>
<evidence type="ECO:0000313" key="1">
    <source>
        <dbReference type="EMBL" id="ELZ91332.1"/>
    </source>
</evidence>
<proteinExistence type="predicted"/>
<dbReference type="InterPro" id="IPR055828">
    <property type="entry name" value="DUF7405"/>
</dbReference>
<dbReference type="AlphaFoldDB" id="M0I5T9"/>
<dbReference type="STRING" id="662479.C440_13499"/>
<dbReference type="InterPro" id="IPR006311">
    <property type="entry name" value="TAT_signal"/>
</dbReference>
<reference evidence="1 2" key="1">
    <citation type="journal article" date="2014" name="PLoS Genet.">
        <title>Phylogenetically driven sequencing of extremely halophilic archaea reveals strategies for static and dynamic osmo-response.</title>
        <authorList>
            <person name="Becker E.A."/>
            <person name="Seitzer P.M."/>
            <person name="Tritt A."/>
            <person name="Larsen D."/>
            <person name="Krusor M."/>
            <person name="Yao A.I."/>
            <person name="Wu D."/>
            <person name="Madern D."/>
            <person name="Eisen J.A."/>
            <person name="Darling A.E."/>
            <person name="Facciotti M.T."/>
        </authorList>
    </citation>
    <scope>NUCLEOTIDE SEQUENCE [LARGE SCALE GENOMIC DNA]</scope>
    <source>
        <strain evidence="1 2">ATCC BAA-1512</strain>
    </source>
</reference>
<accession>M0I5T9</accession>
<name>M0I5T9_9EURY</name>
<dbReference type="EMBL" id="AOLN01000018">
    <property type="protein sequence ID" value="ELZ91332.1"/>
    <property type="molecule type" value="Genomic_DNA"/>
</dbReference>
<evidence type="ECO:0000313" key="2">
    <source>
        <dbReference type="Proteomes" id="UP000011550"/>
    </source>
</evidence>
<dbReference type="PATRIC" id="fig|662479.7.peg.2729"/>
<dbReference type="InterPro" id="IPR011008">
    <property type="entry name" value="Dimeric_a/b-barrel"/>
</dbReference>